<proteinExistence type="predicted"/>
<evidence type="ECO:0000313" key="1">
    <source>
        <dbReference type="EMBL" id="EJX03011.1"/>
    </source>
</evidence>
<reference evidence="1" key="1">
    <citation type="journal article" date="2012" name="PLoS ONE">
        <title>Gene sets for utilization of primary and secondary nutrition supplies in the distal gut of endangered iberian lynx.</title>
        <authorList>
            <person name="Alcaide M."/>
            <person name="Messina E."/>
            <person name="Richter M."/>
            <person name="Bargiela R."/>
            <person name="Peplies J."/>
            <person name="Huws S.A."/>
            <person name="Newbold C.J."/>
            <person name="Golyshin P.N."/>
            <person name="Simon M.A."/>
            <person name="Lopez G."/>
            <person name="Yakimov M.M."/>
            <person name="Ferrer M."/>
        </authorList>
    </citation>
    <scope>NUCLEOTIDE SEQUENCE</scope>
</reference>
<protein>
    <submittedName>
        <fullName evidence="1">Uncharacterized protein</fullName>
    </submittedName>
</protein>
<accession>J9CS20</accession>
<feature type="non-terminal residue" evidence="1">
    <location>
        <position position="1"/>
    </location>
</feature>
<dbReference type="EMBL" id="AMCI01002328">
    <property type="protein sequence ID" value="EJX03011.1"/>
    <property type="molecule type" value="Genomic_DNA"/>
</dbReference>
<sequence length="25" mass="2591">IITLIFMVAGGIAGGAFGRKINKKD</sequence>
<gene>
    <name evidence="1" type="ORF">EVA_08883</name>
</gene>
<comment type="caution">
    <text evidence="1">The sequence shown here is derived from an EMBL/GenBank/DDBJ whole genome shotgun (WGS) entry which is preliminary data.</text>
</comment>
<organism evidence="1">
    <name type="scientific">gut metagenome</name>
    <dbReference type="NCBI Taxonomy" id="749906"/>
    <lineage>
        <taxon>unclassified sequences</taxon>
        <taxon>metagenomes</taxon>
        <taxon>organismal metagenomes</taxon>
    </lineage>
</organism>
<name>J9CS20_9ZZZZ</name>
<dbReference type="AlphaFoldDB" id="J9CS20"/>